<name>A0A0F9DET5_9ZZZZ</name>
<gene>
    <name evidence="1" type="ORF">LCGC14_2497010</name>
</gene>
<proteinExistence type="predicted"/>
<accession>A0A0F9DET5</accession>
<sequence length="135" mass="15657">MSVKKKKIRVKVKKQLPHRVRELIEVTGLLKDKAKHAKNRYENSRANLINTMKLEGLSNRWVHTSLYKAALLQPDTLTIDPIKFLRRVKSIDMRRALLRVAVGVAKEVLDRKTYGVLIKKGTGEYTLFMKSREDD</sequence>
<reference evidence="1" key="1">
    <citation type="journal article" date="2015" name="Nature">
        <title>Complex archaea that bridge the gap between prokaryotes and eukaryotes.</title>
        <authorList>
            <person name="Spang A."/>
            <person name="Saw J.H."/>
            <person name="Jorgensen S.L."/>
            <person name="Zaremba-Niedzwiedzka K."/>
            <person name="Martijn J."/>
            <person name="Lind A.E."/>
            <person name="van Eijk R."/>
            <person name="Schleper C."/>
            <person name="Guy L."/>
            <person name="Ettema T.J."/>
        </authorList>
    </citation>
    <scope>NUCLEOTIDE SEQUENCE</scope>
</reference>
<evidence type="ECO:0000313" key="1">
    <source>
        <dbReference type="EMBL" id="KKL16296.1"/>
    </source>
</evidence>
<organism evidence="1">
    <name type="scientific">marine sediment metagenome</name>
    <dbReference type="NCBI Taxonomy" id="412755"/>
    <lineage>
        <taxon>unclassified sequences</taxon>
        <taxon>metagenomes</taxon>
        <taxon>ecological metagenomes</taxon>
    </lineage>
</organism>
<dbReference type="EMBL" id="LAZR01039719">
    <property type="protein sequence ID" value="KKL16296.1"/>
    <property type="molecule type" value="Genomic_DNA"/>
</dbReference>
<dbReference type="AlphaFoldDB" id="A0A0F9DET5"/>
<comment type="caution">
    <text evidence="1">The sequence shown here is derived from an EMBL/GenBank/DDBJ whole genome shotgun (WGS) entry which is preliminary data.</text>
</comment>
<protein>
    <submittedName>
        <fullName evidence="1">Uncharacterized protein</fullName>
    </submittedName>
</protein>